<sequence>MSDLMDYFRGIDDMKYLCWDFLECFDNEQRAACDSPKYDLLMEKKSRINERKSRYDIRNDGKLCRNNQAAERERIELIKRIEKKPKASKDD</sequence>
<protein>
    <submittedName>
        <fullName evidence="1">Uncharacterized protein</fullName>
    </submittedName>
</protein>
<comment type="caution">
    <text evidence="1">The sequence shown here is derived from an EMBL/GenBank/DDBJ whole genome shotgun (WGS) entry which is preliminary data.</text>
</comment>
<organism evidence="1 2">
    <name type="scientific">Entamoeba nuttalli</name>
    <dbReference type="NCBI Taxonomy" id="412467"/>
    <lineage>
        <taxon>Eukaryota</taxon>
        <taxon>Amoebozoa</taxon>
        <taxon>Evosea</taxon>
        <taxon>Archamoebae</taxon>
        <taxon>Mastigamoebida</taxon>
        <taxon>Entamoebidae</taxon>
        <taxon>Entamoeba</taxon>
    </lineage>
</organism>
<reference evidence="1 2" key="1">
    <citation type="journal article" date="2019" name="PLoS Negl. Trop. Dis.">
        <title>Whole genome sequencing of Entamoeba nuttalli reveals mammalian host-related molecular signatures and a novel octapeptide-repeat surface protein.</title>
        <authorList>
            <person name="Tanaka M."/>
            <person name="Makiuchi T."/>
            <person name="Komiyama T."/>
            <person name="Shiina T."/>
            <person name="Osaki K."/>
            <person name="Tachibana H."/>
        </authorList>
    </citation>
    <scope>NUCLEOTIDE SEQUENCE [LARGE SCALE GENOMIC DNA]</scope>
    <source>
        <strain evidence="1 2">P19-061405</strain>
    </source>
</reference>
<name>A0ABQ0DWU2_9EUKA</name>
<accession>A0ABQ0DWU2</accession>
<proteinExistence type="predicted"/>
<dbReference type="EMBL" id="BAAFRS010000332">
    <property type="protein sequence ID" value="GAB1227320.1"/>
    <property type="molecule type" value="Genomic_DNA"/>
</dbReference>
<dbReference type="Proteomes" id="UP001628156">
    <property type="component" value="Unassembled WGS sequence"/>
</dbReference>
<gene>
    <name evidence="1" type="ORF">ENUP19_0332G0017</name>
</gene>
<evidence type="ECO:0000313" key="2">
    <source>
        <dbReference type="Proteomes" id="UP001628156"/>
    </source>
</evidence>
<evidence type="ECO:0000313" key="1">
    <source>
        <dbReference type="EMBL" id="GAB1227320.1"/>
    </source>
</evidence>
<keyword evidence="2" id="KW-1185">Reference proteome</keyword>